<feature type="chain" id="PRO_5026914613" evidence="7">
    <location>
        <begin position="30"/>
        <end position="242"/>
    </location>
</feature>
<evidence type="ECO:0000256" key="2">
    <source>
        <dbReference type="ARBA" id="ARBA00005791"/>
    </source>
</evidence>
<dbReference type="GO" id="GO:0016491">
    <property type="term" value="F:oxidoreductase activity"/>
    <property type="evidence" value="ECO:0007669"/>
    <property type="project" value="UniProtKB-KW"/>
</dbReference>
<evidence type="ECO:0000256" key="3">
    <source>
        <dbReference type="ARBA" id="ARBA00022729"/>
    </source>
</evidence>
<dbReference type="Proteomes" id="UP000320948">
    <property type="component" value="Unassembled WGS sequence"/>
</dbReference>
<dbReference type="Pfam" id="PF13462">
    <property type="entry name" value="Thioredoxin_4"/>
    <property type="match status" value="1"/>
</dbReference>
<feature type="domain" description="Thioredoxin" evidence="8">
    <location>
        <begin position="59"/>
        <end position="239"/>
    </location>
</feature>
<evidence type="ECO:0000256" key="6">
    <source>
        <dbReference type="ARBA" id="ARBA00023284"/>
    </source>
</evidence>
<evidence type="ECO:0000313" key="9">
    <source>
        <dbReference type="EMBL" id="TKW62054.1"/>
    </source>
</evidence>
<keyword evidence="3 7" id="KW-0732">Signal</keyword>
<dbReference type="Gene3D" id="3.40.30.10">
    <property type="entry name" value="Glutaredoxin"/>
    <property type="match status" value="1"/>
</dbReference>
<name>A0A6N4RFZ0_BLAVI</name>
<dbReference type="InterPro" id="IPR013766">
    <property type="entry name" value="Thioredoxin_domain"/>
</dbReference>
<keyword evidence="4" id="KW-0560">Oxidoreductase</keyword>
<evidence type="ECO:0000256" key="1">
    <source>
        <dbReference type="ARBA" id="ARBA00003565"/>
    </source>
</evidence>
<sequence>MTFKPLPLALASLALGVFAGVLLSNAANAGNAVVTKSDVQEIVREYIAEHGDELAMSIQQFGTRAQRDQMKTIIDKDTPSVGPENAPVTIIEFSDYECPFCSRVQGSVSELRDIYGDKVRWVYKNLPLSFHANAKPAAYAALAAHNQGKFWEYHKALWSQQANLSDATYVAIAQKLGLDMDRFNKDRASDAIKARVETDLKQAEDMGARGTPHFVINGEPLSGALPTAEFRRVIDAQLKAAK</sequence>
<keyword evidence="5" id="KW-1015">Disulfide bond</keyword>
<keyword evidence="6" id="KW-0676">Redox-active center</keyword>
<dbReference type="SUPFAM" id="SSF52833">
    <property type="entry name" value="Thioredoxin-like"/>
    <property type="match status" value="1"/>
</dbReference>
<protein>
    <submittedName>
        <fullName evidence="9">Disulfide bond formation protein DsbA</fullName>
    </submittedName>
</protein>
<dbReference type="InterPro" id="IPR012336">
    <property type="entry name" value="Thioredoxin-like_fold"/>
</dbReference>
<evidence type="ECO:0000256" key="4">
    <source>
        <dbReference type="ARBA" id="ARBA00023002"/>
    </source>
</evidence>
<gene>
    <name evidence="9" type="ORF">DI628_05395</name>
</gene>
<dbReference type="PROSITE" id="PS51352">
    <property type="entry name" value="THIOREDOXIN_2"/>
    <property type="match status" value="1"/>
</dbReference>
<dbReference type="AlphaFoldDB" id="A0A6N4RFZ0"/>
<dbReference type="PANTHER" id="PTHR13887:SF14">
    <property type="entry name" value="DISULFIDE BOND FORMATION PROTEIN D"/>
    <property type="match status" value="1"/>
</dbReference>
<evidence type="ECO:0000256" key="7">
    <source>
        <dbReference type="SAM" id="SignalP"/>
    </source>
</evidence>
<comment type="similarity">
    <text evidence="2">Belongs to the thioredoxin family. DsbA subfamily.</text>
</comment>
<reference evidence="9 10" key="1">
    <citation type="journal article" date="2017" name="Nat. Commun.">
        <title>In situ click chemistry generation of cyclooxygenase-2 inhibitors.</title>
        <authorList>
            <person name="Bhardwaj A."/>
            <person name="Kaur J."/>
            <person name="Wuest M."/>
            <person name="Wuest F."/>
        </authorList>
    </citation>
    <scope>NUCLEOTIDE SEQUENCE [LARGE SCALE GENOMIC DNA]</scope>
    <source>
        <strain evidence="9">S2_018_000_R2_106</strain>
    </source>
</reference>
<comment type="function">
    <text evidence="1">May be required for disulfide bond formation in some proteins.</text>
</comment>
<dbReference type="EMBL" id="VAFM01000001">
    <property type="protein sequence ID" value="TKW62054.1"/>
    <property type="molecule type" value="Genomic_DNA"/>
</dbReference>
<evidence type="ECO:0000313" key="10">
    <source>
        <dbReference type="Proteomes" id="UP000320948"/>
    </source>
</evidence>
<evidence type="ECO:0000259" key="8">
    <source>
        <dbReference type="PROSITE" id="PS51352"/>
    </source>
</evidence>
<accession>A0A6N4RFZ0</accession>
<proteinExistence type="inferred from homology"/>
<organism evidence="9 10">
    <name type="scientific">Blastochloris viridis</name>
    <name type="common">Rhodopseudomonas viridis</name>
    <dbReference type="NCBI Taxonomy" id="1079"/>
    <lineage>
        <taxon>Bacteria</taxon>
        <taxon>Pseudomonadati</taxon>
        <taxon>Pseudomonadota</taxon>
        <taxon>Alphaproteobacteria</taxon>
        <taxon>Hyphomicrobiales</taxon>
        <taxon>Blastochloridaceae</taxon>
        <taxon>Blastochloris</taxon>
    </lineage>
</organism>
<feature type="signal peptide" evidence="7">
    <location>
        <begin position="1"/>
        <end position="29"/>
    </location>
</feature>
<comment type="caution">
    <text evidence="9">The sequence shown here is derived from an EMBL/GenBank/DDBJ whole genome shotgun (WGS) entry which is preliminary data.</text>
</comment>
<dbReference type="PANTHER" id="PTHR13887">
    <property type="entry name" value="GLUTATHIONE S-TRANSFERASE KAPPA"/>
    <property type="match status" value="1"/>
</dbReference>
<evidence type="ECO:0000256" key="5">
    <source>
        <dbReference type="ARBA" id="ARBA00023157"/>
    </source>
</evidence>
<dbReference type="InterPro" id="IPR036249">
    <property type="entry name" value="Thioredoxin-like_sf"/>
</dbReference>